<evidence type="ECO:0000313" key="12">
    <source>
        <dbReference type="Proteomes" id="UP000269352"/>
    </source>
</evidence>
<evidence type="ECO:0000256" key="1">
    <source>
        <dbReference type="ARBA" id="ARBA00004651"/>
    </source>
</evidence>
<feature type="transmembrane region" description="Helical" evidence="9">
    <location>
        <begin position="279"/>
        <end position="311"/>
    </location>
</feature>
<dbReference type="Proteomes" id="UP000269352">
    <property type="component" value="Unassembled WGS sequence"/>
</dbReference>
<feature type="transmembrane region" description="Helical" evidence="9">
    <location>
        <begin position="323"/>
        <end position="344"/>
    </location>
</feature>
<sequence>MAPNITETVAYFGGLSKLAAVTNDCAYPDAVKVFPKVGKYTYPDLEKIIALQPAVVLLESTADPRFKNKLRDLRIDYREYNFTSLRNYFAELRRLSADLDLDAENKIKDLNKLWRKNFPALNKKVAIIVWQNPPIAAGRDTFLADFFASLGCQNIISRTARYPELSPEQLYKADIIINLSGRPWTLTNGQQVIEPETDLYLRLSPRLIQARGEMRSLLASVSGGWSADRRAAALRDYRLLRLVMALLVGAGLALSGLLYQSMLSNPLAEPYLLGVSSGAAVGALGGLLFSCPPFFTAVLGALLALALVYLLARKQGKLDNSGLILSGVMINAFCGALIMLSVFFAGDKVNSLMFWLMGDLGTGIWPQAWLIGAVLLVTALFAGWQSGKIELLSVGDEQAESLGVEVNRLKTFLLFLVSALTAVIVASAGIIGFVGLIIPHIVKMLFGERLGLNIFLTLFCGAVFLALSDLAARTVLPEIILPVGIITALLGAPFFVLVYKKAAGL</sequence>
<evidence type="ECO:0000256" key="2">
    <source>
        <dbReference type="ARBA" id="ARBA00007935"/>
    </source>
</evidence>
<feature type="transmembrane region" description="Helical" evidence="9">
    <location>
        <begin position="239"/>
        <end position="259"/>
    </location>
</feature>
<comment type="subcellular location">
    <subcellularLocation>
        <location evidence="1">Cell membrane</location>
        <topology evidence="1">Multi-pass membrane protein</topology>
    </subcellularLocation>
</comment>
<comment type="similarity">
    <text evidence="2">Belongs to the binding-protein-dependent transport system permease family. FecCD subfamily.</text>
</comment>
<dbReference type="InterPro" id="IPR037294">
    <property type="entry name" value="ABC_BtuC-like"/>
</dbReference>
<dbReference type="Pfam" id="PF01497">
    <property type="entry name" value="Peripla_BP_2"/>
    <property type="match status" value="1"/>
</dbReference>
<feature type="transmembrane region" description="Helical" evidence="9">
    <location>
        <begin position="412"/>
        <end position="438"/>
    </location>
</feature>
<feature type="transmembrane region" description="Helical" evidence="9">
    <location>
        <begin position="450"/>
        <end position="467"/>
    </location>
</feature>
<name>A0A388T9M5_TERA1</name>
<dbReference type="PANTHER" id="PTHR30472:SF25">
    <property type="entry name" value="ABC TRANSPORTER PERMEASE PROTEIN MJ0876-RELATED"/>
    <property type="match status" value="1"/>
</dbReference>
<comment type="caution">
    <text evidence="11">The sequence shown here is derived from an EMBL/GenBank/DDBJ whole genome shotgun (WGS) entry which is preliminary data.</text>
</comment>
<accession>A0A388T9M5</accession>
<evidence type="ECO:0000259" key="10">
    <source>
        <dbReference type="Pfam" id="PF01497"/>
    </source>
</evidence>
<dbReference type="Pfam" id="PF01032">
    <property type="entry name" value="FecCD"/>
    <property type="match status" value="1"/>
</dbReference>
<keyword evidence="6" id="KW-0732">Signal</keyword>
<organism evidence="11 12">
    <name type="scientific">Termititenax aidoneus</name>
    <dbReference type="NCBI Taxonomy" id="2218524"/>
    <lineage>
        <taxon>Bacteria</taxon>
        <taxon>Bacillati</taxon>
        <taxon>Candidatus Margulisiibacteriota</taxon>
        <taxon>Candidatus Termititenacia</taxon>
        <taxon>Candidatus Termititenacales</taxon>
        <taxon>Candidatus Termititenacaceae</taxon>
        <taxon>Candidatus Termititenax</taxon>
    </lineage>
</organism>
<dbReference type="PANTHER" id="PTHR30472">
    <property type="entry name" value="FERRIC ENTEROBACTIN TRANSPORT SYSTEM PERMEASE PROTEIN"/>
    <property type="match status" value="1"/>
</dbReference>
<dbReference type="InterPro" id="IPR002491">
    <property type="entry name" value="ABC_transptr_periplasmic_BD"/>
</dbReference>
<dbReference type="InterPro" id="IPR000522">
    <property type="entry name" value="ABC_transptr_permease_BtuC"/>
</dbReference>
<keyword evidence="7 9" id="KW-1133">Transmembrane helix</keyword>
<feature type="transmembrane region" description="Helical" evidence="9">
    <location>
        <begin position="364"/>
        <end position="384"/>
    </location>
</feature>
<feature type="transmembrane region" description="Helical" evidence="9">
    <location>
        <begin position="479"/>
        <end position="499"/>
    </location>
</feature>
<evidence type="ECO:0000256" key="3">
    <source>
        <dbReference type="ARBA" id="ARBA00022448"/>
    </source>
</evidence>
<feature type="domain" description="Fe/B12 periplasmic-binding" evidence="10">
    <location>
        <begin position="19"/>
        <end position="175"/>
    </location>
</feature>
<dbReference type="SUPFAM" id="SSF81345">
    <property type="entry name" value="ABC transporter involved in vitamin B12 uptake, BtuC"/>
    <property type="match status" value="1"/>
</dbReference>
<dbReference type="GO" id="GO:0022857">
    <property type="term" value="F:transmembrane transporter activity"/>
    <property type="evidence" value="ECO:0007669"/>
    <property type="project" value="InterPro"/>
</dbReference>
<dbReference type="AlphaFoldDB" id="A0A388T9M5"/>
<dbReference type="Gene3D" id="3.40.50.1980">
    <property type="entry name" value="Nitrogenase molybdenum iron protein domain"/>
    <property type="match status" value="2"/>
</dbReference>
<dbReference type="CDD" id="cd06550">
    <property type="entry name" value="TM_ABC_iron-siderophores_like"/>
    <property type="match status" value="1"/>
</dbReference>
<dbReference type="InterPro" id="IPR054828">
    <property type="entry name" value="Vit_B12_bind_prot"/>
</dbReference>
<keyword evidence="4" id="KW-1003">Cell membrane</keyword>
<evidence type="ECO:0000313" key="11">
    <source>
        <dbReference type="EMBL" id="GBR73346.1"/>
    </source>
</evidence>
<evidence type="ECO:0000256" key="5">
    <source>
        <dbReference type="ARBA" id="ARBA00022692"/>
    </source>
</evidence>
<dbReference type="GO" id="GO:0033214">
    <property type="term" value="P:siderophore-iron import into cell"/>
    <property type="evidence" value="ECO:0007669"/>
    <property type="project" value="TreeGrafter"/>
</dbReference>
<keyword evidence="3" id="KW-0813">Transport</keyword>
<evidence type="ECO:0000256" key="7">
    <source>
        <dbReference type="ARBA" id="ARBA00022989"/>
    </source>
</evidence>
<evidence type="ECO:0000256" key="6">
    <source>
        <dbReference type="ARBA" id="ARBA00022729"/>
    </source>
</evidence>
<protein>
    <submittedName>
        <fullName evidence="11">Iron complex transport system permease protein</fullName>
    </submittedName>
</protein>
<evidence type="ECO:0000256" key="8">
    <source>
        <dbReference type="ARBA" id="ARBA00023136"/>
    </source>
</evidence>
<keyword evidence="5 9" id="KW-0812">Transmembrane</keyword>
<dbReference type="GO" id="GO:0005886">
    <property type="term" value="C:plasma membrane"/>
    <property type="evidence" value="ECO:0007669"/>
    <property type="project" value="UniProtKB-SubCell"/>
</dbReference>
<keyword evidence="8 9" id="KW-0472">Membrane</keyword>
<keyword evidence="12" id="KW-1185">Reference proteome</keyword>
<dbReference type="SUPFAM" id="SSF53807">
    <property type="entry name" value="Helical backbone' metal receptor"/>
    <property type="match status" value="1"/>
</dbReference>
<proteinExistence type="inferred from homology"/>
<gene>
    <name evidence="11" type="primary">fecC</name>
    <name evidence="11" type="ORF">NO1_0743</name>
</gene>
<evidence type="ECO:0000256" key="9">
    <source>
        <dbReference type="SAM" id="Phobius"/>
    </source>
</evidence>
<reference evidence="11 12" key="1">
    <citation type="journal article" date="2019" name="ISME J.">
        <title>Genome analyses of uncultured TG2/ZB3 bacteria in 'Margulisbacteria' specifically attached to ectosymbiotic spirochetes of protists in the termite gut.</title>
        <authorList>
            <person name="Utami Y.D."/>
            <person name="Kuwahara H."/>
            <person name="Igai K."/>
            <person name="Murakami T."/>
            <person name="Sugaya K."/>
            <person name="Morikawa T."/>
            <person name="Nagura Y."/>
            <person name="Yuki M."/>
            <person name="Deevong P."/>
            <person name="Inoue T."/>
            <person name="Kihara K."/>
            <person name="Lo N."/>
            <person name="Yamada A."/>
            <person name="Ohkuma M."/>
            <person name="Hongoh Y."/>
        </authorList>
    </citation>
    <scope>NUCLEOTIDE SEQUENCE [LARGE SCALE GENOMIC DNA]</scope>
    <source>
        <strain evidence="11">NkOx7-01</strain>
    </source>
</reference>
<dbReference type="Gene3D" id="1.10.3470.10">
    <property type="entry name" value="ABC transporter involved in vitamin B12 uptake, BtuC"/>
    <property type="match status" value="1"/>
</dbReference>
<dbReference type="NCBIfam" id="NF038402">
    <property type="entry name" value="TroA_like"/>
    <property type="match status" value="1"/>
</dbReference>
<dbReference type="EMBL" id="BGZN01000009">
    <property type="protein sequence ID" value="GBR73346.1"/>
    <property type="molecule type" value="Genomic_DNA"/>
</dbReference>
<evidence type="ECO:0000256" key="4">
    <source>
        <dbReference type="ARBA" id="ARBA00022475"/>
    </source>
</evidence>